<reference evidence="2 3" key="1">
    <citation type="journal article" date="2015" name="Nature">
        <title>rRNA introns, odd ribosomes, and small enigmatic genomes across a large radiation of phyla.</title>
        <authorList>
            <person name="Brown C.T."/>
            <person name="Hug L.A."/>
            <person name="Thomas B.C."/>
            <person name="Sharon I."/>
            <person name="Castelle C.J."/>
            <person name="Singh A."/>
            <person name="Wilkins M.J."/>
            <person name="Williams K.H."/>
            <person name="Banfield J.F."/>
        </authorList>
    </citation>
    <scope>NUCLEOTIDE SEQUENCE [LARGE SCALE GENOMIC DNA]</scope>
</reference>
<protein>
    <submittedName>
        <fullName evidence="2">Uncharacterized protein</fullName>
    </submittedName>
</protein>
<comment type="caution">
    <text evidence="2">The sequence shown here is derived from an EMBL/GenBank/DDBJ whole genome shotgun (WGS) entry which is preliminary data.</text>
</comment>
<evidence type="ECO:0000313" key="3">
    <source>
        <dbReference type="Proteomes" id="UP000034665"/>
    </source>
</evidence>
<organism evidence="2 3">
    <name type="scientific">Candidatus Wolfebacteria bacterium GW2011_GWC2_39_22</name>
    <dbReference type="NCBI Taxonomy" id="1619013"/>
    <lineage>
        <taxon>Bacteria</taxon>
        <taxon>Candidatus Wolfeibacteriota</taxon>
    </lineage>
</organism>
<sequence length="111" mass="11929">MDKQKLVAIGKDQLKGGIAIDQVRELLTYRGVEEKDVEEIMQEVLADESARPEQISGSAVVDKTDAALLDVSADAPLNPVAAKQERTIILLATIGAVIVAIAGSVVYFLYF</sequence>
<keyword evidence="1" id="KW-0812">Transmembrane</keyword>
<name>A0A0G0NBC3_9BACT</name>
<gene>
    <name evidence="2" type="ORF">UT41_C0001G0322</name>
</gene>
<evidence type="ECO:0000313" key="2">
    <source>
        <dbReference type="EMBL" id="KKR12778.1"/>
    </source>
</evidence>
<dbReference type="Proteomes" id="UP000034665">
    <property type="component" value="Unassembled WGS sequence"/>
</dbReference>
<feature type="transmembrane region" description="Helical" evidence="1">
    <location>
        <begin position="88"/>
        <end position="110"/>
    </location>
</feature>
<keyword evidence="1" id="KW-0472">Membrane</keyword>
<keyword evidence="1" id="KW-1133">Transmembrane helix</keyword>
<accession>A0A0G0NBC3</accession>
<dbReference type="EMBL" id="LBWR01000001">
    <property type="protein sequence ID" value="KKR12778.1"/>
    <property type="molecule type" value="Genomic_DNA"/>
</dbReference>
<dbReference type="AlphaFoldDB" id="A0A0G0NBC3"/>
<evidence type="ECO:0000256" key="1">
    <source>
        <dbReference type="SAM" id="Phobius"/>
    </source>
</evidence>
<dbReference type="STRING" id="1619013.UT41_C0001G0322"/>
<proteinExistence type="predicted"/>